<feature type="compositionally biased region" description="Polar residues" evidence="1">
    <location>
        <begin position="305"/>
        <end position="315"/>
    </location>
</feature>
<dbReference type="Proteomes" id="UP000650467">
    <property type="component" value="Unassembled WGS sequence"/>
</dbReference>
<proteinExistence type="predicted"/>
<feature type="compositionally biased region" description="Basic and acidic residues" evidence="1">
    <location>
        <begin position="183"/>
        <end position="194"/>
    </location>
</feature>
<feature type="compositionally biased region" description="Basic and acidic residues" evidence="1">
    <location>
        <begin position="263"/>
        <end position="273"/>
    </location>
</feature>
<protein>
    <submittedName>
        <fullName evidence="2">Uncharacterized protein</fullName>
    </submittedName>
</protein>
<feature type="region of interest" description="Disordered" evidence="1">
    <location>
        <begin position="1"/>
        <end position="20"/>
    </location>
</feature>
<feature type="compositionally biased region" description="Polar residues" evidence="1">
    <location>
        <begin position="206"/>
        <end position="217"/>
    </location>
</feature>
<gene>
    <name evidence="2" type="ORF">HXX76_012080</name>
</gene>
<dbReference type="EMBL" id="JAEHOC010000038">
    <property type="protein sequence ID" value="KAG2427755.1"/>
    <property type="molecule type" value="Genomic_DNA"/>
</dbReference>
<feature type="region of interest" description="Disordered" evidence="1">
    <location>
        <begin position="27"/>
        <end position="66"/>
    </location>
</feature>
<reference evidence="2" key="1">
    <citation type="journal article" date="2020" name="bioRxiv">
        <title>Comparative genomics of Chlamydomonas.</title>
        <authorList>
            <person name="Craig R.J."/>
            <person name="Hasan A.R."/>
            <person name="Ness R.W."/>
            <person name="Keightley P.D."/>
        </authorList>
    </citation>
    <scope>NUCLEOTIDE SEQUENCE</scope>
    <source>
        <strain evidence="2">SAG 7.73</strain>
    </source>
</reference>
<evidence type="ECO:0000256" key="1">
    <source>
        <dbReference type="SAM" id="MobiDB-lite"/>
    </source>
</evidence>
<sequence>MLGAQPEVRAKAAAGVAGGAADGASDYAVLGAGGGDGQGGKAGDGGGGGPGGDGGHQGSHDDNSFPRTAPLLLAALAALACAASLAAHRLHTTQKSTQWQSPQRVPATRTRVLFSTTAGGSSSRLRRSGAGAGAGRGLPGAWSSWLPRYPDPVTEGSSGSGEPEEPGLATSRMLQPHPWSAGEPHHGFWRDERAAGGAGGGWARQGLSQAGSGTSSRQRSDSGAYGADAGGPGGAEPGLWLPTSGAAASRPEGLPGSGARSLGPRDPRVDFGDEISRLGSARDGLHAAHGRANKWLQADAARRGGSSSTPAAAMA</sequence>
<accession>A0A835SVW2</accession>
<evidence type="ECO:0000313" key="2">
    <source>
        <dbReference type="EMBL" id="KAG2427755.1"/>
    </source>
</evidence>
<name>A0A835SVW2_CHLIN</name>
<dbReference type="OrthoDB" id="10614951at2759"/>
<organism evidence="2 3">
    <name type="scientific">Chlamydomonas incerta</name>
    <dbReference type="NCBI Taxonomy" id="51695"/>
    <lineage>
        <taxon>Eukaryota</taxon>
        <taxon>Viridiplantae</taxon>
        <taxon>Chlorophyta</taxon>
        <taxon>core chlorophytes</taxon>
        <taxon>Chlorophyceae</taxon>
        <taxon>CS clade</taxon>
        <taxon>Chlamydomonadales</taxon>
        <taxon>Chlamydomonadaceae</taxon>
        <taxon>Chlamydomonas</taxon>
    </lineage>
</organism>
<comment type="caution">
    <text evidence="2">The sequence shown here is derived from an EMBL/GenBank/DDBJ whole genome shotgun (WGS) entry which is preliminary data.</text>
</comment>
<dbReference type="AlphaFoldDB" id="A0A835SVW2"/>
<feature type="region of interest" description="Disordered" evidence="1">
    <location>
        <begin position="115"/>
        <end position="273"/>
    </location>
</feature>
<feature type="compositionally biased region" description="Gly residues" evidence="1">
    <location>
        <begin position="31"/>
        <end position="57"/>
    </location>
</feature>
<evidence type="ECO:0000313" key="3">
    <source>
        <dbReference type="Proteomes" id="UP000650467"/>
    </source>
</evidence>
<keyword evidence="3" id="KW-1185">Reference proteome</keyword>
<feature type="region of interest" description="Disordered" evidence="1">
    <location>
        <begin position="296"/>
        <end position="315"/>
    </location>
</feature>